<dbReference type="InterPro" id="IPR036866">
    <property type="entry name" value="RibonucZ/Hydroxyglut_hydro"/>
</dbReference>
<dbReference type="InterPro" id="IPR001926">
    <property type="entry name" value="TrpB-like_PALP"/>
</dbReference>
<reference evidence="3 4" key="1">
    <citation type="submission" date="2024-02" db="EMBL/GenBank/DDBJ databases">
        <authorList>
            <person name="Chen Y."/>
            <person name="Shah S."/>
            <person name="Dougan E. K."/>
            <person name="Thang M."/>
            <person name="Chan C."/>
        </authorList>
    </citation>
    <scope>NUCLEOTIDE SEQUENCE [LARGE SCALE GENOMIC DNA]</scope>
</reference>
<dbReference type="Proteomes" id="UP001642464">
    <property type="component" value="Unassembled WGS sequence"/>
</dbReference>
<dbReference type="PANTHER" id="PTHR15032">
    <property type="entry name" value="N-ACYL-PHOSPHATIDYLETHANOLAMINE-HYDROLYZING PHOSPHOLIPASE D"/>
    <property type="match status" value="1"/>
</dbReference>
<dbReference type="CDD" id="cd01561">
    <property type="entry name" value="CBS_like"/>
    <property type="match status" value="1"/>
</dbReference>
<evidence type="ECO:0000313" key="4">
    <source>
        <dbReference type="Proteomes" id="UP001642464"/>
    </source>
</evidence>
<dbReference type="EMBL" id="CAXAMM010041729">
    <property type="protein sequence ID" value="CAK9100958.1"/>
    <property type="molecule type" value="Genomic_DNA"/>
</dbReference>
<gene>
    <name evidence="3" type="ORF">SCF082_LOCUS47219</name>
</gene>
<name>A0ABP0RMU6_9DINO</name>
<proteinExistence type="predicted"/>
<dbReference type="Pfam" id="PF12706">
    <property type="entry name" value="Lactamase_B_2"/>
    <property type="match status" value="1"/>
</dbReference>
<dbReference type="SUPFAM" id="SSF53686">
    <property type="entry name" value="Tryptophan synthase beta subunit-like PLP-dependent enzymes"/>
    <property type="match status" value="1"/>
</dbReference>
<evidence type="ECO:0000313" key="3">
    <source>
        <dbReference type="EMBL" id="CAK9100958.1"/>
    </source>
</evidence>
<organism evidence="3 4">
    <name type="scientific">Durusdinium trenchii</name>
    <dbReference type="NCBI Taxonomy" id="1381693"/>
    <lineage>
        <taxon>Eukaryota</taxon>
        <taxon>Sar</taxon>
        <taxon>Alveolata</taxon>
        <taxon>Dinophyceae</taxon>
        <taxon>Suessiales</taxon>
        <taxon>Symbiodiniaceae</taxon>
        <taxon>Durusdinium</taxon>
    </lineage>
</organism>
<sequence length="584" mass="65098">MIGRSSMLGRRCLSTSTARRALYNNICETVGSTPTVKVNRLAPAKVNLYVKLEYFNPLASVKDRLAVAIIEDAEKKGELKPGGTVVEATSGNTGIALAMVCAQRGYNFVCTMAASFSVERRKVMRMMGAKVVVTPAPLGGTGMVLKAEELAEKHGWFLARQFENEAGPEYHAKTTGPEILKDFEGKKLDYWVTGYGTGGTFQGAGGSTWSWRASQTWAEEELPRPLKRGGRFMNPWTTPEGQDPCEKRLRDVVRFLSEAPPKSTASTDVDARLTQPVDWAELRRLRQASAAAPVAVWLGHASVLGFYGETTVLFDPVFSERSSPFSFVGPKRYTPSVLRRDLSDWPEDLAPHVVAISHAHYDHLDEETVRRLAIRFPKVQWLAPLGLGEWFQRRKIEVTEMDWWQEFPLDREKQLTILALPAQHWANRWPWDRNCSLWCGYGLVHGAPHEAAVRDMPLCFLGDTGYCPVFRLLGSLFRIQLAAVPIGAYHPRWFMSPSHCDPYEAVQIVEDLKSQAALAIHWGTFPLTAEPYTQQLAELRDARQRAQALGQSAQLRALPVGGHMLLDSNGADLADLLAPNELRA</sequence>
<dbReference type="InterPro" id="IPR001279">
    <property type="entry name" value="Metallo-B-lactamas"/>
</dbReference>
<dbReference type="InterPro" id="IPR036052">
    <property type="entry name" value="TrpB-like_PALP_sf"/>
</dbReference>
<dbReference type="Gene3D" id="3.40.50.1100">
    <property type="match status" value="2"/>
</dbReference>
<dbReference type="PANTHER" id="PTHR15032:SF4">
    <property type="entry name" value="N-ACYL-PHOSPHATIDYLETHANOLAMINE-HYDROLYZING PHOSPHOLIPASE D"/>
    <property type="match status" value="1"/>
</dbReference>
<dbReference type="SUPFAM" id="SSF56281">
    <property type="entry name" value="Metallo-hydrolase/oxidoreductase"/>
    <property type="match status" value="1"/>
</dbReference>
<protein>
    <submittedName>
        <fullName evidence="3">O-ureido-L-serine synthase (Cysteine synthase homolog DscD) (O-acetylserine sulfhydrylase)</fullName>
    </submittedName>
</protein>
<keyword evidence="4" id="KW-1185">Reference proteome</keyword>
<feature type="domain" description="Tryptophan synthase beta chain-like PALP" evidence="1">
    <location>
        <begin position="28"/>
        <end position="204"/>
    </location>
</feature>
<feature type="domain" description="Metallo-beta-lactamase" evidence="2">
    <location>
        <begin position="310"/>
        <end position="522"/>
    </location>
</feature>
<dbReference type="Pfam" id="PF00291">
    <property type="entry name" value="PALP"/>
    <property type="match status" value="1"/>
</dbReference>
<accession>A0ABP0RMU6</accession>
<dbReference type="Gene3D" id="3.60.15.10">
    <property type="entry name" value="Ribonuclease Z/Hydroxyacylglutathione hydrolase-like"/>
    <property type="match status" value="1"/>
</dbReference>
<evidence type="ECO:0000259" key="1">
    <source>
        <dbReference type="Pfam" id="PF00291"/>
    </source>
</evidence>
<comment type="caution">
    <text evidence="3">The sequence shown here is derived from an EMBL/GenBank/DDBJ whole genome shotgun (WGS) entry which is preliminary data.</text>
</comment>
<evidence type="ECO:0000259" key="2">
    <source>
        <dbReference type="Pfam" id="PF12706"/>
    </source>
</evidence>